<evidence type="ECO:0000256" key="12">
    <source>
        <dbReference type="ARBA" id="ARBA00023136"/>
    </source>
</evidence>
<reference evidence="23" key="1">
    <citation type="submission" date="2022-12" db="EMBL/GenBank/DDBJ databases">
        <title>Genome assemblies of Blomia tropicalis.</title>
        <authorList>
            <person name="Cui Y."/>
        </authorList>
    </citation>
    <scope>NUCLEOTIDE SEQUENCE</scope>
    <source>
        <tissue evidence="23">Adult mites</tissue>
    </source>
</reference>
<name>A0A9Q0RJP0_BLOTA</name>
<evidence type="ECO:0000256" key="21">
    <source>
        <dbReference type="SAM" id="MobiDB-lite"/>
    </source>
</evidence>
<dbReference type="CDD" id="cd00192">
    <property type="entry name" value="PTKc"/>
    <property type="match status" value="1"/>
</dbReference>
<organism evidence="23 24">
    <name type="scientific">Blomia tropicalis</name>
    <name type="common">Mite</name>
    <dbReference type="NCBI Taxonomy" id="40697"/>
    <lineage>
        <taxon>Eukaryota</taxon>
        <taxon>Metazoa</taxon>
        <taxon>Ecdysozoa</taxon>
        <taxon>Arthropoda</taxon>
        <taxon>Chelicerata</taxon>
        <taxon>Arachnida</taxon>
        <taxon>Acari</taxon>
        <taxon>Acariformes</taxon>
        <taxon>Sarcoptiformes</taxon>
        <taxon>Astigmata</taxon>
        <taxon>Glycyphagoidea</taxon>
        <taxon>Echimyopodidae</taxon>
        <taxon>Blomia</taxon>
    </lineage>
</organism>
<dbReference type="InterPro" id="IPR008266">
    <property type="entry name" value="Tyr_kinase_AS"/>
</dbReference>
<keyword evidence="16" id="KW-0325">Glycoprotein</keyword>
<dbReference type="PROSITE" id="PS00107">
    <property type="entry name" value="PROTEIN_KINASE_ATP"/>
    <property type="match status" value="1"/>
</dbReference>
<evidence type="ECO:0000256" key="10">
    <source>
        <dbReference type="ARBA" id="ARBA00022840"/>
    </source>
</evidence>
<dbReference type="InterPro" id="IPR000719">
    <property type="entry name" value="Prot_kinase_dom"/>
</dbReference>
<dbReference type="GO" id="GO:0004714">
    <property type="term" value="F:transmembrane receptor protein tyrosine kinase activity"/>
    <property type="evidence" value="ECO:0007669"/>
    <property type="project" value="UniProtKB-EC"/>
</dbReference>
<proteinExistence type="predicted"/>
<comment type="catalytic activity">
    <reaction evidence="18">
        <text>L-tyrosyl-[protein] + ATP = O-phospho-L-tyrosyl-[protein] + ADP + H(+)</text>
        <dbReference type="Rhea" id="RHEA:10596"/>
        <dbReference type="Rhea" id="RHEA-COMP:10136"/>
        <dbReference type="Rhea" id="RHEA-COMP:20101"/>
        <dbReference type="ChEBI" id="CHEBI:15378"/>
        <dbReference type="ChEBI" id="CHEBI:30616"/>
        <dbReference type="ChEBI" id="CHEBI:46858"/>
        <dbReference type="ChEBI" id="CHEBI:61978"/>
        <dbReference type="ChEBI" id="CHEBI:456216"/>
        <dbReference type="EC" id="2.7.10.1"/>
    </reaction>
</comment>
<comment type="caution">
    <text evidence="23">The sequence shown here is derived from an EMBL/GenBank/DDBJ whole genome shotgun (WGS) entry which is preliminary data.</text>
</comment>
<comment type="subcellular location">
    <subcellularLocation>
        <location evidence="1">Membrane</location>
        <topology evidence="1">Single-pass type I membrane protein</topology>
    </subcellularLocation>
</comment>
<evidence type="ECO:0000256" key="7">
    <source>
        <dbReference type="ARBA" id="ARBA00022737"/>
    </source>
</evidence>
<dbReference type="OMA" id="CELEMYR"/>
<evidence type="ECO:0000256" key="8">
    <source>
        <dbReference type="ARBA" id="ARBA00022741"/>
    </source>
</evidence>
<keyword evidence="12" id="KW-0472">Membrane</keyword>
<keyword evidence="8 20" id="KW-0547">Nucleotide-binding</keyword>
<dbReference type="PANTHER" id="PTHR24416:SF621">
    <property type="entry name" value="TYROSINE KINASE RECEPTOR CAD96CA"/>
    <property type="match status" value="1"/>
</dbReference>
<dbReference type="InterPro" id="IPR020635">
    <property type="entry name" value="Tyr_kinase_cat_dom"/>
</dbReference>
<evidence type="ECO:0000256" key="13">
    <source>
        <dbReference type="ARBA" id="ARBA00023137"/>
    </source>
</evidence>
<dbReference type="GO" id="GO:1902533">
    <property type="term" value="P:positive regulation of intracellular signal transduction"/>
    <property type="evidence" value="ECO:0007669"/>
    <property type="project" value="UniProtKB-ARBA"/>
</dbReference>
<dbReference type="GO" id="GO:0005524">
    <property type="term" value="F:ATP binding"/>
    <property type="evidence" value="ECO:0007669"/>
    <property type="project" value="UniProtKB-UniRule"/>
</dbReference>
<evidence type="ECO:0000256" key="3">
    <source>
        <dbReference type="ARBA" id="ARBA00022553"/>
    </source>
</evidence>
<keyword evidence="24" id="KW-1185">Reference proteome</keyword>
<keyword evidence="13" id="KW-0829">Tyrosine-protein kinase</keyword>
<protein>
    <recommendedName>
        <fullName evidence="2">receptor protein-tyrosine kinase</fullName>
        <ecNumber evidence="2">2.7.10.1</ecNumber>
    </recommendedName>
</protein>
<dbReference type="EMBL" id="JAPWDV010000003">
    <property type="protein sequence ID" value="KAJ6216876.1"/>
    <property type="molecule type" value="Genomic_DNA"/>
</dbReference>
<dbReference type="PANTHER" id="PTHR24416">
    <property type="entry name" value="TYROSINE-PROTEIN KINASE RECEPTOR"/>
    <property type="match status" value="1"/>
</dbReference>
<dbReference type="AlphaFoldDB" id="A0A9Q0RJP0"/>
<evidence type="ECO:0000256" key="2">
    <source>
        <dbReference type="ARBA" id="ARBA00011902"/>
    </source>
</evidence>
<evidence type="ECO:0000256" key="15">
    <source>
        <dbReference type="ARBA" id="ARBA00023170"/>
    </source>
</evidence>
<evidence type="ECO:0000256" key="20">
    <source>
        <dbReference type="PROSITE-ProRule" id="PRU10141"/>
    </source>
</evidence>
<evidence type="ECO:0000256" key="1">
    <source>
        <dbReference type="ARBA" id="ARBA00004479"/>
    </source>
</evidence>
<dbReference type="Gene3D" id="1.10.510.10">
    <property type="entry name" value="Transferase(Phosphotransferase) domain 1"/>
    <property type="match status" value="1"/>
</dbReference>
<evidence type="ECO:0000256" key="19">
    <source>
        <dbReference type="ARBA" id="ARBA00056965"/>
    </source>
</evidence>
<feature type="domain" description="Protein kinase" evidence="22">
    <location>
        <begin position="269"/>
        <end position="541"/>
    </location>
</feature>
<keyword evidence="3" id="KW-0597">Phosphoprotein</keyword>
<dbReference type="GO" id="GO:0005886">
    <property type="term" value="C:plasma membrane"/>
    <property type="evidence" value="ECO:0007669"/>
    <property type="project" value="TreeGrafter"/>
</dbReference>
<keyword evidence="15" id="KW-0675">Receptor</keyword>
<dbReference type="PROSITE" id="PS00109">
    <property type="entry name" value="PROTEIN_KINASE_TYR"/>
    <property type="match status" value="1"/>
</dbReference>
<keyword evidence="5" id="KW-0812">Transmembrane</keyword>
<evidence type="ECO:0000256" key="5">
    <source>
        <dbReference type="ARBA" id="ARBA00022692"/>
    </source>
</evidence>
<keyword evidence="11" id="KW-1133">Transmembrane helix</keyword>
<evidence type="ECO:0000313" key="24">
    <source>
        <dbReference type="Proteomes" id="UP001142055"/>
    </source>
</evidence>
<evidence type="ECO:0000256" key="11">
    <source>
        <dbReference type="ARBA" id="ARBA00022989"/>
    </source>
</evidence>
<dbReference type="EC" id="2.7.10.1" evidence="2"/>
<feature type="region of interest" description="Disordered" evidence="21">
    <location>
        <begin position="83"/>
        <end position="143"/>
    </location>
</feature>
<keyword evidence="10 20" id="KW-0067">ATP-binding</keyword>
<evidence type="ECO:0000313" key="23">
    <source>
        <dbReference type="EMBL" id="KAJ6216876.1"/>
    </source>
</evidence>
<keyword evidence="4" id="KW-0808">Transferase</keyword>
<dbReference type="InterPro" id="IPR001245">
    <property type="entry name" value="Ser-Thr/Tyr_kinase_cat_dom"/>
</dbReference>
<feature type="binding site" evidence="20">
    <location>
        <position position="303"/>
    </location>
    <ligand>
        <name>ATP</name>
        <dbReference type="ChEBI" id="CHEBI:30616"/>
    </ligand>
</feature>
<dbReference type="GO" id="GO:0007169">
    <property type="term" value="P:cell surface receptor protein tyrosine kinase signaling pathway"/>
    <property type="evidence" value="ECO:0007669"/>
    <property type="project" value="TreeGrafter"/>
</dbReference>
<evidence type="ECO:0000256" key="9">
    <source>
        <dbReference type="ARBA" id="ARBA00022777"/>
    </source>
</evidence>
<accession>A0A9Q0RJP0</accession>
<dbReference type="PRINTS" id="PR00109">
    <property type="entry name" value="TYRKINASE"/>
</dbReference>
<dbReference type="Pfam" id="PF07714">
    <property type="entry name" value="PK_Tyr_Ser-Thr"/>
    <property type="match status" value="1"/>
</dbReference>
<keyword evidence="7" id="KW-0677">Repeat</keyword>
<dbReference type="FunFam" id="1.10.510.10:FF:000190">
    <property type="entry name" value="Proto-oncogene tyrosine-protein kinase receptor Ret"/>
    <property type="match status" value="1"/>
</dbReference>
<evidence type="ECO:0000256" key="14">
    <source>
        <dbReference type="ARBA" id="ARBA00023157"/>
    </source>
</evidence>
<dbReference type="PROSITE" id="PS50011">
    <property type="entry name" value="PROTEIN_KINASE_DOM"/>
    <property type="match status" value="1"/>
</dbReference>
<feature type="compositionally biased region" description="Low complexity" evidence="21">
    <location>
        <begin position="133"/>
        <end position="143"/>
    </location>
</feature>
<dbReference type="InterPro" id="IPR017441">
    <property type="entry name" value="Protein_kinase_ATP_BS"/>
</dbReference>
<keyword evidence="9" id="KW-0418">Kinase</keyword>
<dbReference type="FunFam" id="3.30.200.20:FF:000593">
    <property type="entry name" value="Predicted protein"/>
    <property type="match status" value="1"/>
</dbReference>
<evidence type="ECO:0000256" key="16">
    <source>
        <dbReference type="ARBA" id="ARBA00023180"/>
    </source>
</evidence>
<keyword evidence="14" id="KW-1015">Disulfide bond</keyword>
<dbReference type="Proteomes" id="UP001142055">
    <property type="component" value="Chromosome 3"/>
</dbReference>
<evidence type="ECO:0000256" key="17">
    <source>
        <dbReference type="ARBA" id="ARBA00023319"/>
    </source>
</evidence>
<dbReference type="InterPro" id="IPR011009">
    <property type="entry name" value="Kinase-like_dom_sf"/>
</dbReference>
<evidence type="ECO:0000256" key="6">
    <source>
        <dbReference type="ARBA" id="ARBA00022729"/>
    </source>
</evidence>
<evidence type="ECO:0000256" key="4">
    <source>
        <dbReference type="ARBA" id="ARBA00022679"/>
    </source>
</evidence>
<gene>
    <name evidence="23" type="ORF">RDWZM_008033</name>
</gene>
<evidence type="ECO:0000259" key="22">
    <source>
        <dbReference type="PROSITE" id="PS50011"/>
    </source>
</evidence>
<sequence>MFGSGGGGHNHYQIGYASTIDRCELILLLGGQDIFFYLIAHDGEHRARLEVHVQVFKTGEHLSNGPSSKLFPSRRGGHLIPGLPSTFHNGPRSHVSRPNATSFNFMPPPPPSTTTRRPLKSPPIDPLNNPKRNQNSTINIASSINSDESKTIITESTDSDRIQWLQSTQALYIIPIVCLASLSLIVCSIYKCQHSVPTRNAIKTFSHKIINNNKSDGSDTTVSSFSSETDYNGALFRTKKSFTNEMSINMDKSLLKVSESEWEFPRHHLKFVHILGEGCFGQVWKCEAVNIGNNGGSQVVAVKTLKQNANQKEKHDLLEELEVMKMLEPHPNVVTLIGCCAEQDPVLLIMEFIPNGTLQNYLRESRVDLNYGNQLQGNSRLTSHDLITFAYQVAKGMEYLSSKGVIHRDLAARNILVGYNKVCKIADFGFAKYDHIYERKSEGRLPIRWMAVESLTDFIFTTKSDVWSFGILMWEIVTLGWTPYPGFAAAEVIKKVCDGFRLEKPEHCKREMFNIMYYCWDRDANKRPSFTELVTMLDNILYSENDYIELDRFPDHAYYNILKPGMTGEKL</sequence>
<dbReference type="SUPFAM" id="SSF56112">
    <property type="entry name" value="Protein kinase-like (PK-like)"/>
    <property type="match status" value="1"/>
</dbReference>
<dbReference type="Gene3D" id="3.30.200.20">
    <property type="entry name" value="Phosphorylase Kinase, domain 1"/>
    <property type="match status" value="1"/>
</dbReference>
<evidence type="ECO:0000256" key="18">
    <source>
        <dbReference type="ARBA" id="ARBA00051243"/>
    </source>
</evidence>
<keyword evidence="6" id="KW-0732">Signal</keyword>
<dbReference type="SMART" id="SM00219">
    <property type="entry name" value="TyrKc"/>
    <property type="match status" value="1"/>
</dbReference>
<dbReference type="GO" id="GO:0043235">
    <property type="term" value="C:receptor complex"/>
    <property type="evidence" value="ECO:0007669"/>
    <property type="project" value="TreeGrafter"/>
</dbReference>
<keyword evidence="17" id="KW-0393">Immunoglobulin domain</keyword>
<comment type="function">
    <text evidence="19">Receptor for basic fibroblast growth factor.</text>
</comment>
<dbReference type="InterPro" id="IPR050122">
    <property type="entry name" value="RTK"/>
</dbReference>